<organism evidence="5 6">
    <name type="scientific">Pseudolysinimonas kribbensis</name>
    <dbReference type="NCBI Taxonomy" id="433641"/>
    <lineage>
        <taxon>Bacteria</taxon>
        <taxon>Bacillati</taxon>
        <taxon>Actinomycetota</taxon>
        <taxon>Actinomycetes</taxon>
        <taxon>Micrococcales</taxon>
        <taxon>Microbacteriaceae</taxon>
        <taxon>Pseudolysinimonas</taxon>
    </lineage>
</organism>
<dbReference type="InterPro" id="IPR039424">
    <property type="entry name" value="SBP_5"/>
</dbReference>
<comment type="subcellular location">
    <subcellularLocation>
        <location evidence="1">Cell membrane</location>
        <topology evidence="1">Lipid-anchor</topology>
    </subcellularLocation>
</comment>
<feature type="compositionally biased region" description="Basic and acidic residues" evidence="2">
    <location>
        <begin position="305"/>
        <end position="320"/>
    </location>
</feature>
<gene>
    <name evidence="5" type="ORF">GCM10025881_10410</name>
</gene>
<proteinExistence type="predicted"/>
<evidence type="ECO:0000256" key="3">
    <source>
        <dbReference type="SAM" id="SignalP"/>
    </source>
</evidence>
<dbReference type="Gene3D" id="3.40.190.10">
    <property type="entry name" value="Periplasmic binding protein-like II"/>
    <property type="match status" value="1"/>
</dbReference>
<evidence type="ECO:0000313" key="6">
    <source>
        <dbReference type="Proteomes" id="UP001157034"/>
    </source>
</evidence>
<dbReference type="SUPFAM" id="SSF53850">
    <property type="entry name" value="Periplasmic binding protein-like II"/>
    <property type="match status" value="1"/>
</dbReference>
<reference evidence="6" key="1">
    <citation type="journal article" date="2019" name="Int. J. Syst. Evol. Microbiol.">
        <title>The Global Catalogue of Microorganisms (GCM) 10K type strain sequencing project: providing services to taxonomists for standard genome sequencing and annotation.</title>
        <authorList>
            <consortium name="The Broad Institute Genomics Platform"/>
            <consortium name="The Broad Institute Genome Sequencing Center for Infectious Disease"/>
            <person name="Wu L."/>
            <person name="Ma J."/>
        </authorList>
    </citation>
    <scope>NUCLEOTIDE SEQUENCE [LARGE SCALE GENOMIC DNA]</scope>
    <source>
        <strain evidence="6">NBRC 108894</strain>
    </source>
</reference>
<comment type="caution">
    <text evidence="5">The sequence shown here is derived from an EMBL/GenBank/DDBJ whole genome shotgun (WGS) entry which is preliminary data.</text>
</comment>
<keyword evidence="3" id="KW-0732">Signal</keyword>
<dbReference type="RefSeq" id="WP_348534887.1">
    <property type="nucleotide sequence ID" value="NZ_BSVB01000001.1"/>
</dbReference>
<dbReference type="Proteomes" id="UP001157034">
    <property type="component" value="Unassembled WGS sequence"/>
</dbReference>
<dbReference type="InterPro" id="IPR023765">
    <property type="entry name" value="SBP_5_CS"/>
</dbReference>
<dbReference type="PROSITE" id="PS01040">
    <property type="entry name" value="SBP_BACTERIAL_5"/>
    <property type="match status" value="1"/>
</dbReference>
<feature type="signal peptide" evidence="3">
    <location>
        <begin position="1"/>
        <end position="27"/>
    </location>
</feature>
<evidence type="ECO:0000313" key="5">
    <source>
        <dbReference type="EMBL" id="GMA94217.1"/>
    </source>
</evidence>
<dbReference type="PANTHER" id="PTHR30290">
    <property type="entry name" value="PERIPLASMIC BINDING COMPONENT OF ABC TRANSPORTER"/>
    <property type="match status" value="1"/>
</dbReference>
<keyword evidence="6" id="KW-1185">Reference proteome</keyword>
<evidence type="ECO:0000259" key="4">
    <source>
        <dbReference type="Pfam" id="PF00496"/>
    </source>
</evidence>
<dbReference type="Pfam" id="PF00496">
    <property type="entry name" value="SBP_bac_5"/>
    <property type="match status" value="1"/>
</dbReference>
<evidence type="ECO:0000256" key="1">
    <source>
        <dbReference type="ARBA" id="ARBA00004193"/>
    </source>
</evidence>
<protein>
    <recommendedName>
        <fullName evidence="4">Solute-binding protein family 5 domain-containing protein</fullName>
    </recommendedName>
</protein>
<dbReference type="PROSITE" id="PS51257">
    <property type="entry name" value="PROKAR_LIPOPROTEIN"/>
    <property type="match status" value="1"/>
</dbReference>
<dbReference type="EMBL" id="BSVB01000001">
    <property type="protein sequence ID" value="GMA94217.1"/>
    <property type="molecule type" value="Genomic_DNA"/>
</dbReference>
<feature type="domain" description="Solute-binding protein family 5" evidence="4">
    <location>
        <begin position="86"/>
        <end position="267"/>
    </location>
</feature>
<accession>A0ABQ6K5U4</accession>
<feature type="chain" id="PRO_5045480354" description="Solute-binding protein family 5 domain-containing protein" evidence="3">
    <location>
        <begin position="28"/>
        <end position="320"/>
    </location>
</feature>
<name>A0ABQ6K5U4_9MICO</name>
<feature type="region of interest" description="Disordered" evidence="2">
    <location>
        <begin position="277"/>
        <end position="320"/>
    </location>
</feature>
<dbReference type="InterPro" id="IPR000914">
    <property type="entry name" value="SBP_5_dom"/>
</dbReference>
<sequence length="320" mass="34519">MNPSRSTRWRRLGATVAAAAAIALTVAGCSGGGGSSGSGTALTIANVGGATWTCGFNPFNPAVFQQAIGFVYEPLIYQNTLKNSAPTPMLATKSEWSSDFKTLTFTIRKGVKWSDGKPFSADDVAFTFNLLKKNKGLDLQAIWSSGLQSVETSGSDQVVMKFASPAEPYFYYIADQTPIVPKHIWTTGKAASNPVNFANQKPIGTGPYTMTNCTPQNIQYQANPDFWKGAPAVKTVNYPSYTDNSPANQDLATGKAQWGSVHPLDRQVLRGARQGPQPLLAAARGEREPGVQPQAPRLRQPRGAAGDRLRREPRQRVEGR</sequence>
<evidence type="ECO:0000256" key="2">
    <source>
        <dbReference type="SAM" id="MobiDB-lite"/>
    </source>
</evidence>